<dbReference type="PANTHER" id="PTHR43798:SF33">
    <property type="entry name" value="HYDROLASE, PUTATIVE (AFU_ORTHOLOGUE AFUA_2G14860)-RELATED"/>
    <property type="match status" value="1"/>
</dbReference>
<evidence type="ECO:0000259" key="1">
    <source>
        <dbReference type="Pfam" id="PF00561"/>
    </source>
</evidence>
<organism evidence="2 3">
    <name type="scientific">Salinirubrum litoreum</name>
    <dbReference type="NCBI Taxonomy" id="1126234"/>
    <lineage>
        <taxon>Archaea</taxon>
        <taxon>Methanobacteriati</taxon>
        <taxon>Methanobacteriota</taxon>
        <taxon>Stenosarchaea group</taxon>
        <taxon>Halobacteria</taxon>
        <taxon>Halobacteriales</taxon>
        <taxon>Haloferacaceae</taxon>
        <taxon>Salinirubrum</taxon>
    </lineage>
</organism>
<dbReference type="PANTHER" id="PTHR43798">
    <property type="entry name" value="MONOACYLGLYCEROL LIPASE"/>
    <property type="match status" value="1"/>
</dbReference>
<dbReference type="EMBL" id="JBHSKX010000004">
    <property type="protein sequence ID" value="MFC5368990.1"/>
    <property type="molecule type" value="Genomic_DNA"/>
</dbReference>
<proteinExistence type="predicted"/>
<gene>
    <name evidence="2" type="ORF">ACFPJ5_18850</name>
</gene>
<evidence type="ECO:0000313" key="2">
    <source>
        <dbReference type="EMBL" id="MFC5368990.1"/>
    </source>
</evidence>
<dbReference type="RefSeq" id="WP_227231047.1">
    <property type="nucleotide sequence ID" value="NZ_JAJCVJ010000003.1"/>
</dbReference>
<dbReference type="GO" id="GO:0016787">
    <property type="term" value="F:hydrolase activity"/>
    <property type="evidence" value="ECO:0007669"/>
    <property type="project" value="UniProtKB-KW"/>
</dbReference>
<comment type="caution">
    <text evidence="2">The sequence shown here is derived from an EMBL/GenBank/DDBJ whole genome shotgun (WGS) entry which is preliminary data.</text>
</comment>
<dbReference type="SUPFAM" id="SSF53474">
    <property type="entry name" value="alpha/beta-Hydrolases"/>
    <property type="match status" value="1"/>
</dbReference>
<dbReference type="Proteomes" id="UP001596201">
    <property type="component" value="Unassembled WGS sequence"/>
</dbReference>
<dbReference type="InterPro" id="IPR000073">
    <property type="entry name" value="AB_hydrolase_1"/>
</dbReference>
<dbReference type="InterPro" id="IPR050266">
    <property type="entry name" value="AB_hydrolase_sf"/>
</dbReference>
<dbReference type="PRINTS" id="PR00111">
    <property type="entry name" value="ABHYDROLASE"/>
</dbReference>
<keyword evidence="3" id="KW-1185">Reference proteome</keyword>
<dbReference type="AlphaFoldDB" id="A0ABD5RFZ9"/>
<accession>A0ABD5RFZ9</accession>
<name>A0ABD5RFZ9_9EURY</name>
<protein>
    <submittedName>
        <fullName evidence="2">Alpha/beta fold hydrolase</fullName>
    </submittedName>
</protein>
<feature type="domain" description="AB hydrolase-1" evidence="1">
    <location>
        <begin position="32"/>
        <end position="142"/>
    </location>
</feature>
<sequence length="326" mass="36542">MTDQWHDLLDRGKTVSVDGIETHYYDEGEGEALVLLHGGGLTSCAELNWGAVIDPLAEHCRVIALDQPGFGFTDPRGERDHLPRERADFVAAFCREIGVDSITVAGNSRAGYQAVYLALEYPDLVKKLVVVNAGSASRKLTPEEVPGSLRSEQPTRDGAREFLEGFRDHHLIRPENHPLFRDGIPETAVDRVFEIQRRNWEWTNARSDRLQTSAESLNEALSYGGEHITAAASDVAQPALITWSTRPYEGWPRRREEPADDPAKKLVTVHPETIDAYERDEGFDMGVHLFETMPTAELHVWHDADHHVMTDQAVAWVEVVSGFVTR</sequence>
<reference evidence="2 3" key="1">
    <citation type="journal article" date="2019" name="Int. J. Syst. Evol. Microbiol.">
        <title>The Global Catalogue of Microorganisms (GCM) 10K type strain sequencing project: providing services to taxonomists for standard genome sequencing and annotation.</title>
        <authorList>
            <consortium name="The Broad Institute Genomics Platform"/>
            <consortium name="The Broad Institute Genome Sequencing Center for Infectious Disease"/>
            <person name="Wu L."/>
            <person name="Ma J."/>
        </authorList>
    </citation>
    <scope>NUCLEOTIDE SEQUENCE [LARGE SCALE GENOMIC DNA]</scope>
    <source>
        <strain evidence="2 3">CGMCC 1.12237</strain>
    </source>
</reference>
<keyword evidence="2" id="KW-0378">Hydrolase</keyword>
<dbReference type="InterPro" id="IPR029058">
    <property type="entry name" value="AB_hydrolase_fold"/>
</dbReference>
<dbReference type="Pfam" id="PF00561">
    <property type="entry name" value="Abhydrolase_1"/>
    <property type="match status" value="1"/>
</dbReference>
<dbReference type="Gene3D" id="3.40.50.1820">
    <property type="entry name" value="alpha/beta hydrolase"/>
    <property type="match status" value="1"/>
</dbReference>
<evidence type="ECO:0000313" key="3">
    <source>
        <dbReference type="Proteomes" id="UP001596201"/>
    </source>
</evidence>